<comment type="caution">
    <text evidence="2">The sequence shown here is derived from an EMBL/GenBank/DDBJ whole genome shotgun (WGS) entry which is preliminary data.</text>
</comment>
<dbReference type="AlphaFoldDB" id="A0A4R3M423"/>
<evidence type="ECO:0000313" key="2">
    <source>
        <dbReference type="EMBL" id="TCT08034.1"/>
    </source>
</evidence>
<evidence type="ECO:0000256" key="1">
    <source>
        <dbReference type="SAM" id="MobiDB-lite"/>
    </source>
</evidence>
<gene>
    <name evidence="2" type="ORF">EDC64_101553</name>
</gene>
<reference evidence="2 3" key="1">
    <citation type="submission" date="2019-03" db="EMBL/GenBank/DDBJ databases">
        <title>Genomic Encyclopedia of Type Strains, Phase IV (KMG-IV): sequencing the most valuable type-strain genomes for metagenomic binning, comparative biology and taxonomic classification.</title>
        <authorList>
            <person name="Goeker M."/>
        </authorList>
    </citation>
    <scope>NUCLEOTIDE SEQUENCE [LARGE SCALE GENOMIC DNA]</scope>
    <source>
        <strain evidence="2 3">DSM 9035</strain>
    </source>
</reference>
<accession>A0A4R3M423</accession>
<dbReference type="Proteomes" id="UP000294664">
    <property type="component" value="Unassembled WGS sequence"/>
</dbReference>
<evidence type="ECO:0000313" key="3">
    <source>
        <dbReference type="Proteomes" id="UP000294664"/>
    </source>
</evidence>
<dbReference type="EMBL" id="SMAI01000001">
    <property type="protein sequence ID" value="TCT08034.1"/>
    <property type="molecule type" value="Genomic_DNA"/>
</dbReference>
<name>A0A4R3M423_9HYPH</name>
<sequence length="31" mass="3165">MSAALREPPPVAGIEDDAVSMPKGSRLGKSP</sequence>
<feature type="region of interest" description="Disordered" evidence="1">
    <location>
        <begin position="1"/>
        <end position="31"/>
    </location>
</feature>
<organism evidence="2 3">
    <name type="scientific">Aquabacter spiritensis</name>
    <dbReference type="NCBI Taxonomy" id="933073"/>
    <lineage>
        <taxon>Bacteria</taxon>
        <taxon>Pseudomonadati</taxon>
        <taxon>Pseudomonadota</taxon>
        <taxon>Alphaproteobacteria</taxon>
        <taxon>Hyphomicrobiales</taxon>
        <taxon>Xanthobacteraceae</taxon>
        <taxon>Aquabacter</taxon>
    </lineage>
</organism>
<protein>
    <submittedName>
        <fullName evidence="2">Uncharacterized protein</fullName>
    </submittedName>
</protein>
<proteinExistence type="predicted"/>
<keyword evidence="3" id="KW-1185">Reference proteome</keyword>